<dbReference type="PANTHER" id="PTHR45866:SF1">
    <property type="entry name" value="DNA GYRASE SUBUNIT B, MITOCHONDRIAL"/>
    <property type="match status" value="1"/>
</dbReference>
<comment type="caution">
    <text evidence="10">The sequence shown here is derived from an EMBL/GenBank/DDBJ whole genome shotgun (WGS) entry which is preliminary data.</text>
</comment>
<evidence type="ECO:0000256" key="1">
    <source>
        <dbReference type="ARBA" id="ARBA00000185"/>
    </source>
</evidence>
<organism evidence="10 11">
    <name type="scientific">Streptomyces osmaniensis</name>
    <dbReference type="NCBI Taxonomy" id="593134"/>
    <lineage>
        <taxon>Bacteria</taxon>
        <taxon>Bacillati</taxon>
        <taxon>Actinomycetota</taxon>
        <taxon>Actinomycetes</taxon>
        <taxon>Kitasatosporales</taxon>
        <taxon>Streptomycetaceae</taxon>
        <taxon>Streptomyces</taxon>
    </lineage>
</organism>
<evidence type="ECO:0000256" key="8">
    <source>
        <dbReference type="ARBA" id="ARBA00023235"/>
    </source>
</evidence>
<dbReference type="Gene3D" id="3.30.230.10">
    <property type="match status" value="1"/>
</dbReference>
<keyword evidence="7" id="KW-0238">DNA-binding</keyword>
<dbReference type="SUPFAM" id="SSF55874">
    <property type="entry name" value="ATPase domain of HSP90 chaperone/DNA topoisomerase II/histidine kinase"/>
    <property type="match status" value="1"/>
</dbReference>
<evidence type="ECO:0000256" key="7">
    <source>
        <dbReference type="ARBA" id="ARBA00023125"/>
    </source>
</evidence>
<dbReference type="EC" id="5.6.2.2" evidence="3"/>
<accession>A0ABP6W565</accession>
<gene>
    <name evidence="10" type="ORF">GCM10022295_28350</name>
</gene>
<feature type="domain" description="DNA topoisomerase type IIA subunit B" evidence="9">
    <location>
        <begin position="224"/>
        <end position="382"/>
    </location>
</feature>
<keyword evidence="5" id="KW-0067">ATP-binding</keyword>
<evidence type="ECO:0000256" key="3">
    <source>
        <dbReference type="ARBA" id="ARBA00012895"/>
    </source>
</evidence>
<proteinExistence type="inferred from homology"/>
<dbReference type="PRINTS" id="PR01159">
    <property type="entry name" value="DNAGYRASEB"/>
</dbReference>
<keyword evidence="6" id="KW-0799">Topoisomerase</keyword>
<keyword evidence="11" id="KW-1185">Reference proteome</keyword>
<dbReference type="SUPFAM" id="SSF54211">
    <property type="entry name" value="Ribosomal protein S5 domain 2-like"/>
    <property type="match status" value="1"/>
</dbReference>
<evidence type="ECO:0000259" key="9">
    <source>
        <dbReference type="Pfam" id="PF00204"/>
    </source>
</evidence>
<comment type="catalytic activity">
    <reaction evidence="1">
        <text>ATP-dependent breakage, passage and rejoining of double-stranded DNA.</text>
        <dbReference type="EC" id="5.6.2.2"/>
    </reaction>
</comment>
<dbReference type="Proteomes" id="UP001500707">
    <property type="component" value="Unassembled WGS sequence"/>
</dbReference>
<evidence type="ECO:0000256" key="4">
    <source>
        <dbReference type="ARBA" id="ARBA00022741"/>
    </source>
</evidence>
<keyword evidence="8" id="KW-0413">Isomerase</keyword>
<dbReference type="Gene3D" id="3.30.565.10">
    <property type="entry name" value="Histidine kinase-like ATPase, C-terminal domain"/>
    <property type="match status" value="1"/>
</dbReference>
<dbReference type="InterPro" id="IPR036890">
    <property type="entry name" value="HATPase_C_sf"/>
</dbReference>
<reference evidence="11" key="1">
    <citation type="journal article" date="2019" name="Int. J. Syst. Evol. Microbiol.">
        <title>The Global Catalogue of Microorganisms (GCM) 10K type strain sequencing project: providing services to taxonomists for standard genome sequencing and annotation.</title>
        <authorList>
            <consortium name="The Broad Institute Genomics Platform"/>
            <consortium name="The Broad Institute Genome Sequencing Center for Infectious Disease"/>
            <person name="Wu L."/>
            <person name="Ma J."/>
        </authorList>
    </citation>
    <scope>NUCLEOTIDE SEQUENCE [LARGE SCALE GENOMIC DNA]</scope>
    <source>
        <strain evidence="11">JCM 17656</strain>
    </source>
</reference>
<evidence type="ECO:0000256" key="2">
    <source>
        <dbReference type="ARBA" id="ARBA00010708"/>
    </source>
</evidence>
<evidence type="ECO:0000256" key="5">
    <source>
        <dbReference type="ARBA" id="ARBA00022840"/>
    </source>
</evidence>
<dbReference type="PRINTS" id="PR00418">
    <property type="entry name" value="TPI2FAMILY"/>
</dbReference>
<sequence>MSDAASQYTAAHIQVLEGREAIRKRPGMYVGSTSERGLHNQVFEVSDWAVNEVLAGRAEHVGVTLESDGRVRVAIDGPGIPVEAAGDAGAPSLEELLTRMHAGPRGDSRKYVGVGLFGLGPFVTNALSSHLTGEVRREGVRWVQRYDRGAAVGPPSPQGLTTGTGTVIAFRPDADIFGTAQCSFDALAERFRTLAFLNRGLAISLTDRRPPSGPRSERFHFPGGARDFVAVIGARTGTPDETGVLGFEYEDPEIAASVEVAIMWSDTFAGGVHGFANSVPTPGGGSHVAGLREGVAAAINAFARERQLLTNTDTDLGPDRLCDGLTAVVSVKLDRPEFEGATRDCLGNAEVRESVAPAVRDHLVAWLAEEPRLAAAAISRIAAGTPSAGA</sequence>
<dbReference type="RefSeq" id="WP_346181908.1">
    <property type="nucleotide sequence ID" value="NZ_BAABCE010000005.1"/>
</dbReference>
<comment type="similarity">
    <text evidence="2">Belongs to the type II topoisomerase GyrB family.</text>
</comment>
<name>A0ABP6W565_9ACTN</name>
<evidence type="ECO:0000313" key="11">
    <source>
        <dbReference type="Proteomes" id="UP001500707"/>
    </source>
</evidence>
<dbReference type="Pfam" id="PF00204">
    <property type="entry name" value="DNA_gyraseB"/>
    <property type="match status" value="1"/>
</dbReference>
<keyword evidence="4" id="KW-0547">Nucleotide-binding</keyword>
<dbReference type="InterPro" id="IPR020568">
    <property type="entry name" value="Ribosomal_Su5_D2-typ_SF"/>
</dbReference>
<dbReference type="InterPro" id="IPR014721">
    <property type="entry name" value="Ribsml_uS5_D2-typ_fold_subgr"/>
</dbReference>
<dbReference type="PANTHER" id="PTHR45866">
    <property type="entry name" value="DNA GYRASE/TOPOISOMERASE SUBUNIT B"/>
    <property type="match status" value="1"/>
</dbReference>
<evidence type="ECO:0000256" key="6">
    <source>
        <dbReference type="ARBA" id="ARBA00023029"/>
    </source>
</evidence>
<protein>
    <recommendedName>
        <fullName evidence="3">DNA topoisomerase (ATP-hydrolyzing)</fullName>
        <ecNumber evidence="3">5.6.2.2</ecNumber>
    </recommendedName>
</protein>
<dbReference type="InterPro" id="IPR000565">
    <property type="entry name" value="Topo_IIA_B"/>
</dbReference>
<dbReference type="EMBL" id="BAABCE010000005">
    <property type="protein sequence ID" value="GAA3544705.1"/>
    <property type="molecule type" value="Genomic_DNA"/>
</dbReference>
<dbReference type="InterPro" id="IPR013506">
    <property type="entry name" value="Topo_IIA_bsu_dom2"/>
</dbReference>
<dbReference type="InterPro" id="IPR001241">
    <property type="entry name" value="Topo_IIA"/>
</dbReference>
<evidence type="ECO:0000313" key="10">
    <source>
        <dbReference type="EMBL" id="GAA3544705.1"/>
    </source>
</evidence>
<dbReference type="SMART" id="SM00433">
    <property type="entry name" value="TOP2c"/>
    <property type="match status" value="1"/>
</dbReference>